<evidence type="ECO:0000313" key="2">
    <source>
        <dbReference type="EMBL" id="KAI5435785.1"/>
    </source>
</evidence>
<reference evidence="2 3" key="1">
    <citation type="journal article" date="2022" name="Nat. Genet.">
        <title>Improved pea reference genome and pan-genome highlight genomic features and evolutionary characteristics.</title>
        <authorList>
            <person name="Yang T."/>
            <person name="Liu R."/>
            <person name="Luo Y."/>
            <person name="Hu S."/>
            <person name="Wang D."/>
            <person name="Wang C."/>
            <person name="Pandey M.K."/>
            <person name="Ge S."/>
            <person name="Xu Q."/>
            <person name="Li N."/>
            <person name="Li G."/>
            <person name="Huang Y."/>
            <person name="Saxena R.K."/>
            <person name="Ji Y."/>
            <person name="Li M."/>
            <person name="Yan X."/>
            <person name="He Y."/>
            <person name="Liu Y."/>
            <person name="Wang X."/>
            <person name="Xiang C."/>
            <person name="Varshney R.K."/>
            <person name="Ding H."/>
            <person name="Gao S."/>
            <person name="Zong X."/>
        </authorList>
    </citation>
    <scope>NUCLEOTIDE SEQUENCE [LARGE SCALE GENOMIC DNA]</scope>
    <source>
        <strain evidence="2 3">cv. Zhongwan 6</strain>
    </source>
</reference>
<protein>
    <submittedName>
        <fullName evidence="2">Uncharacterized protein</fullName>
    </submittedName>
</protein>
<dbReference type="EMBL" id="JAMSHJ010000002">
    <property type="protein sequence ID" value="KAI5435785.1"/>
    <property type="molecule type" value="Genomic_DNA"/>
</dbReference>
<organism evidence="2 3">
    <name type="scientific">Pisum sativum</name>
    <name type="common">Garden pea</name>
    <name type="synonym">Lathyrus oleraceus</name>
    <dbReference type="NCBI Taxonomy" id="3888"/>
    <lineage>
        <taxon>Eukaryota</taxon>
        <taxon>Viridiplantae</taxon>
        <taxon>Streptophyta</taxon>
        <taxon>Embryophyta</taxon>
        <taxon>Tracheophyta</taxon>
        <taxon>Spermatophyta</taxon>
        <taxon>Magnoliopsida</taxon>
        <taxon>eudicotyledons</taxon>
        <taxon>Gunneridae</taxon>
        <taxon>Pentapetalae</taxon>
        <taxon>rosids</taxon>
        <taxon>fabids</taxon>
        <taxon>Fabales</taxon>
        <taxon>Fabaceae</taxon>
        <taxon>Papilionoideae</taxon>
        <taxon>50 kb inversion clade</taxon>
        <taxon>NPAAA clade</taxon>
        <taxon>Hologalegina</taxon>
        <taxon>IRL clade</taxon>
        <taxon>Fabeae</taxon>
        <taxon>Lathyrus</taxon>
    </lineage>
</organism>
<dbReference type="AlphaFoldDB" id="A0A9D5B9R4"/>
<evidence type="ECO:0000256" key="1">
    <source>
        <dbReference type="SAM" id="MobiDB-lite"/>
    </source>
</evidence>
<comment type="caution">
    <text evidence="2">The sequence shown here is derived from an EMBL/GenBank/DDBJ whole genome shotgun (WGS) entry which is preliminary data.</text>
</comment>
<accession>A0A9D5B9R4</accession>
<evidence type="ECO:0000313" key="3">
    <source>
        <dbReference type="Proteomes" id="UP001058974"/>
    </source>
</evidence>
<gene>
    <name evidence="2" type="ORF">KIW84_022275</name>
</gene>
<keyword evidence="3" id="KW-1185">Reference proteome</keyword>
<dbReference type="Gramene" id="Psat02G0227500-T1">
    <property type="protein sequence ID" value="KAI5435785.1"/>
    <property type="gene ID" value="KIW84_022275"/>
</dbReference>
<dbReference type="Proteomes" id="UP001058974">
    <property type="component" value="Chromosome 2"/>
</dbReference>
<name>A0A9D5B9R4_PEA</name>
<feature type="compositionally biased region" description="Low complexity" evidence="1">
    <location>
        <begin position="27"/>
        <end position="57"/>
    </location>
</feature>
<feature type="region of interest" description="Disordered" evidence="1">
    <location>
        <begin position="25"/>
        <end position="66"/>
    </location>
</feature>
<sequence>MAPAPMPYYQYPYVAIAQYPSMPYHRSCSYSSSSTSVSSSSASISSSAASVPGSSTSNETIVPKGLSPIPKHYKPWYDENDNCAFHDNSEGHTTENCRVFKL</sequence>
<proteinExistence type="predicted"/>